<evidence type="ECO:0000256" key="11">
    <source>
        <dbReference type="ARBA" id="ARBA00023080"/>
    </source>
</evidence>
<dbReference type="SMART" id="SM00562">
    <property type="entry name" value="NDK"/>
    <property type="match status" value="1"/>
</dbReference>
<evidence type="ECO:0000313" key="17">
    <source>
        <dbReference type="Proteomes" id="UP000051861"/>
    </source>
</evidence>
<evidence type="ECO:0000256" key="1">
    <source>
        <dbReference type="ARBA" id="ARBA00008142"/>
    </source>
</evidence>
<keyword evidence="6" id="KW-0479">Metal-binding</keyword>
<dbReference type="AlphaFoldDB" id="A0A0S7XSS3"/>
<feature type="binding site" evidence="12">
    <location>
        <position position="91"/>
    </location>
    <ligand>
        <name>ATP</name>
        <dbReference type="ChEBI" id="CHEBI:30616"/>
    </ligand>
</feature>
<feature type="binding site" evidence="12">
    <location>
        <position position="9"/>
    </location>
    <ligand>
        <name>ATP</name>
        <dbReference type="ChEBI" id="CHEBI:30616"/>
    </ligand>
</feature>
<accession>A0A0S7XSS3</accession>
<comment type="catalytic activity">
    <reaction evidence="14">
        <text>a 2'-deoxyribonucleoside 5'-diphosphate + ATP = a 2'-deoxyribonucleoside 5'-triphosphate + ADP</text>
        <dbReference type="Rhea" id="RHEA:44640"/>
        <dbReference type="ChEBI" id="CHEBI:30616"/>
        <dbReference type="ChEBI" id="CHEBI:61560"/>
        <dbReference type="ChEBI" id="CHEBI:73316"/>
        <dbReference type="ChEBI" id="CHEBI:456216"/>
        <dbReference type="EC" id="2.7.4.6"/>
    </reaction>
</comment>
<dbReference type="PANTHER" id="PTHR46161">
    <property type="entry name" value="NUCLEOSIDE DIPHOSPHATE KINASE"/>
    <property type="match status" value="1"/>
</dbReference>
<comment type="caution">
    <text evidence="16">The sequence shown here is derived from an EMBL/GenBank/DDBJ whole genome shotgun (WGS) entry which is preliminary data.</text>
</comment>
<evidence type="ECO:0000256" key="13">
    <source>
        <dbReference type="RuleBase" id="RU004011"/>
    </source>
</evidence>
<protein>
    <recommendedName>
        <fullName evidence="3 14">Nucleoside diphosphate kinase</fullName>
        <ecNumber evidence="2 14">2.7.4.6</ecNumber>
    </recommendedName>
</protein>
<dbReference type="InterPro" id="IPR023005">
    <property type="entry name" value="Nucleoside_diP_kinase_AS"/>
</dbReference>
<dbReference type="PRINTS" id="PR01243">
    <property type="entry name" value="NUCDPKINASE"/>
</dbReference>
<dbReference type="InterPro" id="IPR001564">
    <property type="entry name" value="Nucleoside_diP_kinase"/>
</dbReference>
<feature type="active site" description="Pros-phosphohistidine intermediate" evidence="12">
    <location>
        <position position="115"/>
    </location>
</feature>
<dbReference type="FunFam" id="3.30.70.141:FF:000003">
    <property type="entry name" value="Nucleoside diphosphate kinase"/>
    <property type="match status" value="1"/>
</dbReference>
<keyword evidence="4" id="KW-0963">Cytoplasm</keyword>
<dbReference type="GO" id="GO:0006241">
    <property type="term" value="P:CTP biosynthetic process"/>
    <property type="evidence" value="ECO:0007669"/>
    <property type="project" value="InterPro"/>
</dbReference>
<evidence type="ECO:0000256" key="5">
    <source>
        <dbReference type="ARBA" id="ARBA00022679"/>
    </source>
</evidence>
<organism evidence="16 17">
    <name type="scientific">candidate division WOR-1 bacterium DG_54_3</name>
    <dbReference type="NCBI Taxonomy" id="1703775"/>
    <lineage>
        <taxon>Bacteria</taxon>
        <taxon>Bacillati</taxon>
        <taxon>Saganbacteria</taxon>
    </lineage>
</organism>
<dbReference type="NCBIfam" id="NF001908">
    <property type="entry name" value="PRK00668.1"/>
    <property type="match status" value="1"/>
</dbReference>
<dbReference type="GO" id="GO:0006228">
    <property type="term" value="P:UTP biosynthetic process"/>
    <property type="evidence" value="ECO:0007669"/>
    <property type="project" value="InterPro"/>
</dbReference>
<evidence type="ECO:0000256" key="3">
    <source>
        <dbReference type="ARBA" id="ARBA00017632"/>
    </source>
</evidence>
<gene>
    <name evidence="16" type="ORF">AMJ44_11875</name>
</gene>
<name>A0A0S7XSS3_UNCSA</name>
<evidence type="ECO:0000256" key="7">
    <source>
        <dbReference type="ARBA" id="ARBA00022741"/>
    </source>
</evidence>
<proteinExistence type="inferred from homology"/>
<feature type="binding site" evidence="12">
    <location>
        <position position="102"/>
    </location>
    <ligand>
        <name>ATP</name>
        <dbReference type="ChEBI" id="CHEBI:30616"/>
    </ligand>
</feature>
<dbReference type="CDD" id="cd04413">
    <property type="entry name" value="NDPk_I"/>
    <property type="match status" value="1"/>
</dbReference>
<dbReference type="SUPFAM" id="SSF54919">
    <property type="entry name" value="Nucleoside diphosphate kinase, NDK"/>
    <property type="match status" value="1"/>
</dbReference>
<feature type="domain" description="Nucleoside diphosphate kinase-like" evidence="15">
    <location>
        <begin position="1"/>
        <end position="132"/>
    </location>
</feature>
<evidence type="ECO:0000256" key="2">
    <source>
        <dbReference type="ARBA" id="ARBA00012966"/>
    </source>
</evidence>
<dbReference type="GO" id="GO:0004550">
    <property type="term" value="F:nucleoside diphosphate kinase activity"/>
    <property type="evidence" value="ECO:0007669"/>
    <property type="project" value="UniProtKB-EC"/>
</dbReference>
<dbReference type="PROSITE" id="PS51374">
    <property type="entry name" value="NDPK_LIKE"/>
    <property type="match status" value="1"/>
</dbReference>
<keyword evidence="5 14" id="KW-0808">Transferase</keyword>
<feature type="binding site" evidence="12">
    <location>
        <position position="112"/>
    </location>
    <ligand>
        <name>ATP</name>
        <dbReference type="ChEBI" id="CHEBI:30616"/>
    </ligand>
</feature>
<evidence type="ECO:0000256" key="6">
    <source>
        <dbReference type="ARBA" id="ARBA00022723"/>
    </source>
</evidence>
<dbReference type="PANTHER" id="PTHR46161:SF3">
    <property type="entry name" value="NUCLEOSIDE DIPHOSPHATE KINASE DDB_G0292928-RELATED"/>
    <property type="match status" value="1"/>
</dbReference>
<dbReference type="EC" id="2.7.4.6" evidence="2 14"/>
<keyword evidence="11" id="KW-0546">Nucleotide metabolism</keyword>
<dbReference type="InterPro" id="IPR034907">
    <property type="entry name" value="NDK-like_dom"/>
</dbReference>
<evidence type="ECO:0000256" key="12">
    <source>
        <dbReference type="PROSITE-ProRule" id="PRU00706"/>
    </source>
</evidence>
<dbReference type="EMBL" id="LIZX01000156">
    <property type="protein sequence ID" value="KPJ64940.1"/>
    <property type="molecule type" value="Genomic_DNA"/>
</dbReference>
<keyword evidence="8 14" id="KW-0418">Kinase</keyword>
<keyword evidence="9 14" id="KW-0067">ATP-binding</keyword>
<dbReference type="Proteomes" id="UP000051861">
    <property type="component" value="Unassembled WGS sequence"/>
</dbReference>
<evidence type="ECO:0000256" key="14">
    <source>
        <dbReference type="RuleBase" id="RU004013"/>
    </source>
</evidence>
<dbReference type="GO" id="GO:0005524">
    <property type="term" value="F:ATP binding"/>
    <property type="evidence" value="ECO:0007669"/>
    <property type="project" value="UniProtKB-KW"/>
</dbReference>
<comment type="similarity">
    <text evidence="1 12 13">Belongs to the NDK family.</text>
</comment>
<evidence type="ECO:0000313" key="16">
    <source>
        <dbReference type="EMBL" id="KPJ64940.1"/>
    </source>
</evidence>
<dbReference type="PROSITE" id="PS00469">
    <property type="entry name" value="NDPK"/>
    <property type="match status" value="1"/>
</dbReference>
<keyword evidence="7 14" id="KW-0547">Nucleotide-binding</keyword>
<evidence type="ECO:0000256" key="10">
    <source>
        <dbReference type="ARBA" id="ARBA00022842"/>
    </source>
</evidence>
<dbReference type="GO" id="GO:0006183">
    <property type="term" value="P:GTP biosynthetic process"/>
    <property type="evidence" value="ECO:0007669"/>
    <property type="project" value="InterPro"/>
</dbReference>
<dbReference type="Gene3D" id="3.30.70.141">
    <property type="entry name" value="Nucleoside diphosphate kinase-like domain"/>
    <property type="match status" value="1"/>
</dbReference>
<keyword evidence="10" id="KW-0460">Magnesium</keyword>
<reference evidence="16 17" key="1">
    <citation type="journal article" date="2015" name="Microbiome">
        <title>Genomic resolution of linkages in carbon, nitrogen, and sulfur cycling among widespread estuary sediment bacteria.</title>
        <authorList>
            <person name="Baker B.J."/>
            <person name="Lazar C.S."/>
            <person name="Teske A.P."/>
            <person name="Dick G.J."/>
        </authorList>
    </citation>
    <scope>NUCLEOTIDE SEQUENCE [LARGE SCALE GENOMIC DNA]</scope>
    <source>
        <strain evidence="16">DG_54_3</strain>
    </source>
</reference>
<evidence type="ECO:0000259" key="15">
    <source>
        <dbReference type="SMART" id="SM00562"/>
    </source>
</evidence>
<dbReference type="InterPro" id="IPR036850">
    <property type="entry name" value="NDK-like_dom_sf"/>
</dbReference>
<evidence type="ECO:0000256" key="4">
    <source>
        <dbReference type="ARBA" id="ARBA00022490"/>
    </source>
</evidence>
<evidence type="ECO:0000256" key="8">
    <source>
        <dbReference type="ARBA" id="ARBA00022777"/>
    </source>
</evidence>
<evidence type="ECO:0000256" key="9">
    <source>
        <dbReference type="ARBA" id="ARBA00022840"/>
    </source>
</evidence>
<feature type="binding site" evidence="12">
    <location>
        <position position="85"/>
    </location>
    <ligand>
        <name>ATP</name>
        <dbReference type="ChEBI" id="CHEBI:30616"/>
    </ligand>
</feature>
<dbReference type="Pfam" id="PF00334">
    <property type="entry name" value="NDK"/>
    <property type="match status" value="1"/>
</dbReference>
<dbReference type="GO" id="GO:0046872">
    <property type="term" value="F:metal ion binding"/>
    <property type="evidence" value="ECO:0007669"/>
    <property type="project" value="UniProtKB-KW"/>
</dbReference>
<dbReference type="PATRIC" id="fig|1703775.3.peg.1377"/>
<sequence length="132" mass="15049">MQKTLLMIKPDAVRRNLIGEILGRVEKAGFEILELKMVKLTLQQAKRFYRVHKGKAFFDKLVKYVSSGKVVVACLKKKNGVKDLRELIGATDPKKAKRGTIRRDLAINTTENSVHASDSPENARMEIEFFFK</sequence>
<feature type="binding site" evidence="12">
    <location>
        <position position="57"/>
    </location>
    <ligand>
        <name>ATP</name>
        <dbReference type="ChEBI" id="CHEBI:30616"/>
    </ligand>
</feature>